<dbReference type="Pfam" id="PF00501">
    <property type="entry name" value="AMP-binding"/>
    <property type="match status" value="1"/>
</dbReference>
<dbReference type="Gene3D" id="3.40.50.980">
    <property type="match status" value="2"/>
</dbReference>
<dbReference type="InterPro" id="IPR025110">
    <property type="entry name" value="AMP-bd_C"/>
</dbReference>
<dbReference type="Gene3D" id="2.30.38.10">
    <property type="entry name" value="Luciferase, Domain 3"/>
    <property type="match status" value="1"/>
</dbReference>
<dbReference type="Pfam" id="PF13193">
    <property type="entry name" value="AMP-binding_C"/>
    <property type="match status" value="1"/>
</dbReference>
<dbReference type="PANTHER" id="PTHR45527">
    <property type="entry name" value="NONRIBOSOMAL PEPTIDE SYNTHETASE"/>
    <property type="match status" value="1"/>
</dbReference>
<keyword evidence="4" id="KW-1185">Reference proteome</keyword>
<proteinExistence type="predicted"/>
<comment type="caution">
    <text evidence="3">The sequence shown here is derived from an EMBL/GenBank/DDBJ whole genome shotgun (WGS) entry which is preliminary data.</text>
</comment>
<dbReference type="PANTHER" id="PTHR45527:SF1">
    <property type="entry name" value="FATTY ACID SYNTHASE"/>
    <property type="match status" value="1"/>
</dbReference>
<feature type="domain" description="AMP-binding enzyme C-terminal" evidence="2">
    <location>
        <begin position="445"/>
        <end position="513"/>
    </location>
</feature>
<evidence type="ECO:0000259" key="2">
    <source>
        <dbReference type="Pfam" id="PF13193"/>
    </source>
</evidence>
<feature type="domain" description="AMP-dependent synthetase/ligase" evidence="1">
    <location>
        <begin position="34"/>
        <end position="382"/>
    </location>
</feature>
<protein>
    <recommendedName>
        <fullName evidence="5">Peptide synthetase</fullName>
    </recommendedName>
</protein>
<reference evidence="4" key="1">
    <citation type="journal article" date="2019" name="Int. J. Syst. Evol. Microbiol.">
        <title>The Global Catalogue of Microorganisms (GCM) 10K type strain sequencing project: providing services to taxonomists for standard genome sequencing and annotation.</title>
        <authorList>
            <consortium name="The Broad Institute Genomics Platform"/>
            <consortium name="The Broad Institute Genome Sequencing Center for Infectious Disease"/>
            <person name="Wu L."/>
            <person name="Ma J."/>
        </authorList>
    </citation>
    <scope>NUCLEOTIDE SEQUENCE [LARGE SCALE GENOMIC DNA]</scope>
    <source>
        <strain evidence="4">JCM 4733</strain>
    </source>
</reference>
<name>A0ABQ3DH45_9ACTN</name>
<evidence type="ECO:0000259" key="1">
    <source>
        <dbReference type="Pfam" id="PF00501"/>
    </source>
</evidence>
<dbReference type="Proteomes" id="UP000653644">
    <property type="component" value="Unassembled WGS sequence"/>
</dbReference>
<dbReference type="InterPro" id="IPR020845">
    <property type="entry name" value="AMP-binding_CS"/>
</dbReference>
<evidence type="ECO:0000313" key="4">
    <source>
        <dbReference type="Proteomes" id="UP000653644"/>
    </source>
</evidence>
<dbReference type="EMBL" id="BMVN01000089">
    <property type="protein sequence ID" value="GHA73277.1"/>
    <property type="molecule type" value="Genomic_DNA"/>
</dbReference>
<organism evidence="3 4">
    <name type="scientific">Streptomyces canarius</name>
    <dbReference type="NCBI Taxonomy" id="285453"/>
    <lineage>
        <taxon>Bacteria</taxon>
        <taxon>Bacillati</taxon>
        <taxon>Actinomycetota</taxon>
        <taxon>Actinomycetes</taxon>
        <taxon>Kitasatosporales</taxon>
        <taxon>Streptomycetaceae</taxon>
        <taxon>Streptomyces</taxon>
    </lineage>
</organism>
<dbReference type="Gene3D" id="3.30.300.30">
    <property type="match status" value="1"/>
</dbReference>
<dbReference type="NCBIfam" id="TIGR01733">
    <property type="entry name" value="AA-adenyl-dom"/>
    <property type="match status" value="1"/>
</dbReference>
<dbReference type="InterPro" id="IPR010071">
    <property type="entry name" value="AA_adenyl_dom"/>
</dbReference>
<dbReference type="PROSITE" id="PS00455">
    <property type="entry name" value="AMP_BINDING"/>
    <property type="match status" value="1"/>
</dbReference>
<dbReference type="RefSeq" id="WP_189894962.1">
    <property type="nucleotide sequence ID" value="NZ_BMVN01000089.1"/>
</dbReference>
<dbReference type="InterPro" id="IPR045851">
    <property type="entry name" value="AMP-bd_C_sf"/>
</dbReference>
<evidence type="ECO:0008006" key="5">
    <source>
        <dbReference type="Google" id="ProtNLM"/>
    </source>
</evidence>
<dbReference type="SUPFAM" id="SSF56801">
    <property type="entry name" value="Acetyl-CoA synthetase-like"/>
    <property type="match status" value="1"/>
</dbReference>
<sequence>MESVTFSPTALAIHSEFNRTTTPYPRDSSMQKLFERRARRRPDAAAVIQGTREISYRDLNRLANGLAGRLADVGVGRGVTVGVCMPRSPEMLVVLLGVLKSGGTFLPLDHEWPDERLRHVVTDAGCHVLIGDRSGEIARRVGSAAENPLLALDAGTPTACDIDPPCTTTAESIACVYYTSGSTGRPKGVPILHRGLNRLPYITALGPMNEHSRILQLGSLTFDMAASEIWGALLGGGTLVMYPAEPVSLSRLREVIQAGRVNLVQLPTALFNLIVDEAPEILDSVTTIAVGGEAQSRRHMVKALRAYGPGRVSNFYGPTESTCVATCYPVDELPRDDIPFPIGRPLQNTRLYVVADDARRLCGPGEAGELCLAGDGLAAGYLGPADLTSEHFVHRDVAGREERLYRTGDRGYLLPSGDVVFIGREDDQVKVNGFRVELAEISHHLDAHPSVKRCYVTVRDVGGYKSLLAFVIPDDHTVSSADLRGHLTEVLPSYMVPAQVHLRGAFPLTSHGKVDRRALLASCEAQAVQGASAHARSE</sequence>
<gene>
    <name evidence="3" type="ORF">GCM10010345_90040</name>
</gene>
<evidence type="ECO:0000313" key="3">
    <source>
        <dbReference type="EMBL" id="GHA73277.1"/>
    </source>
</evidence>
<dbReference type="InterPro" id="IPR000873">
    <property type="entry name" value="AMP-dep_synth/lig_dom"/>
</dbReference>
<accession>A0ABQ3DH45</accession>